<dbReference type="GO" id="GO:0003993">
    <property type="term" value="F:acid phosphatase activity"/>
    <property type="evidence" value="ECO:0007669"/>
    <property type="project" value="InterPro"/>
</dbReference>
<dbReference type="InterPro" id="IPR008963">
    <property type="entry name" value="Purple_acid_Pase-like_N"/>
</dbReference>
<keyword evidence="1 2" id="KW-0732">Signal</keyword>
<protein>
    <submittedName>
        <fullName evidence="5">Calcineurin-like phosphoesterase</fullName>
    </submittedName>
</protein>
<proteinExistence type="predicted"/>
<dbReference type="PANTHER" id="PTHR45867:SF3">
    <property type="entry name" value="ACID PHOSPHATASE TYPE 7"/>
    <property type="match status" value="1"/>
</dbReference>
<dbReference type="Pfam" id="PF16656">
    <property type="entry name" value="Pur_ac_phosph_N"/>
    <property type="match status" value="1"/>
</dbReference>
<evidence type="ECO:0000259" key="4">
    <source>
        <dbReference type="Pfam" id="PF16656"/>
    </source>
</evidence>
<dbReference type="InterPro" id="IPR004843">
    <property type="entry name" value="Calcineurin-like_PHP"/>
</dbReference>
<evidence type="ECO:0000259" key="3">
    <source>
        <dbReference type="Pfam" id="PF00149"/>
    </source>
</evidence>
<dbReference type="AlphaFoldDB" id="A0A1H7FRA6"/>
<sequence>MIKRLIKPLAKLALALVVGGVWLPCAWAQEFAPSAYPDRVILTWSADPTTTQTVTWRTDVSVTGAKAQVRLEEGTPDLETGAMEYPAETRTFVGKEGREDRYHHVTFVGLQPAKVYAYRVGDGTHWSEWFQFQTAATGSEPFSFIYLGDAQNDIKSKWSRTIRQAFRQQPDARFIIHTGDLINRANTDAEWGEWHDGAGFIHSMIPALPVPGNHEYFRDTQEKPMLDPHWAAQFTLPDNGPMGHQESVYYMDYQDVRLIGLNSQQMGVEEGSFATQVAWLEKLLQDNPQRWTIVFFHHPIYSTSKNRSDDSPEARARLKALFDQHGVDLVFQGHDHTYARGKGPNATSSGPVYVLSVAGPKMYKSDSERWMDVSMVDTQLYQTIQVSKDKLQYQAYDVSGKLVDSFELTK</sequence>
<feature type="chain" id="PRO_5011743119" evidence="2">
    <location>
        <begin position="29"/>
        <end position="410"/>
    </location>
</feature>
<evidence type="ECO:0000313" key="6">
    <source>
        <dbReference type="Proteomes" id="UP000198916"/>
    </source>
</evidence>
<feature type="domain" description="Calcineurin-like phosphoesterase" evidence="3">
    <location>
        <begin position="159"/>
        <end position="338"/>
    </location>
</feature>
<dbReference type="SUPFAM" id="SSF56300">
    <property type="entry name" value="Metallo-dependent phosphatases"/>
    <property type="match status" value="1"/>
</dbReference>
<accession>A0A1H7FRA6</accession>
<dbReference type="PANTHER" id="PTHR45867">
    <property type="entry name" value="PURPLE ACID PHOSPHATASE"/>
    <property type="match status" value="1"/>
</dbReference>
<feature type="signal peptide" evidence="2">
    <location>
        <begin position="1"/>
        <end position="28"/>
    </location>
</feature>
<evidence type="ECO:0000256" key="2">
    <source>
        <dbReference type="SAM" id="SignalP"/>
    </source>
</evidence>
<dbReference type="OrthoDB" id="9801383at2"/>
<dbReference type="RefSeq" id="WP_090602399.1">
    <property type="nucleotide sequence ID" value="NZ_FNZR01000001.1"/>
</dbReference>
<keyword evidence="6" id="KW-1185">Reference proteome</keyword>
<evidence type="ECO:0000313" key="5">
    <source>
        <dbReference type="EMBL" id="SEK28334.1"/>
    </source>
</evidence>
<feature type="domain" description="Purple acid phosphatase N-terminal" evidence="4">
    <location>
        <begin position="37"/>
        <end position="134"/>
    </location>
</feature>
<name>A0A1H7FRA6_9SPHI</name>
<dbReference type="InterPro" id="IPR015914">
    <property type="entry name" value="PAPs_N"/>
</dbReference>
<dbReference type="Gene3D" id="2.60.40.380">
    <property type="entry name" value="Purple acid phosphatase-like, N-terminal"/>
    <property type="match status" value="1"/>
</dbReference>
<dbReference type="Proteomes" id="UP000198916">
    <property type="component" value="Unassembled WGS sequence"/>
</dbReference>
<dbReference type="Gene3D" id="3.60.21.10">
    <property type="match status" value="1"/>
</dbReference>
<dbReference type="STRING" id="332977.SAMN05421740_101434"/>
<evidence type="ECO:0000256" key="1">
    <source>
        <dbReference type="ARBA" id="ARBA00022729"/>
    </source>
</evidence>
<organism evidence="5 6">
    <name type="scientific">Parapedobacter koreensis</name>
    <dbReference type="NCBI Taxonomy" id="332977"/>
    <lineage>
        <taxon>Bacteria</taxon>
        <taxon>Pseudomonadati</taxon>
        <taxon>Bacteroidota</taxon>
        <taxon>Sphingobacteriia</taxon>
        <taxon>Sphingobacteriales</taxon>
        <taxon>Sphingobacteriaceae</taxon>
        <taxon>Parapedobacter</taxon>
    </lineage>
</organism>
<dbReference type="GO" id="GO:0046872">
    <property type="term" value="F:metal ion binding"/>
    <property type="evidence" value="ECO:0007669"/>
    <property type="project" value="InterPro"/>
</dbReference>
<dbReference type="Pfam" id="PF00149">
    <property type="entry name" value="Metallophos"/>
    <property type="match status" value="1"/>
</dbReference>
<gene>
    <name evidence="5" type="ORF">SAMN05421740_101434</name>
</gene>
<dbReference type="EMBL" id="FNZR01000001">
    <property type="protein sequence ID" value="SEK28334.1"/>
    <property type="molecule type" value="Genomic_DNA"/>
</dbReference>
<dbReference type="InterPro" id="IPR029052">
    <property type="entry name" value="Metallo-depent_PP-like"/>
</dbReference>
<dbReference type="SUPFAM" id="SSF49363">
    <property type="entry name" value="Purple acid phosphatase, N-terminal domain"/>
    <property type="match status" value="1"/>
</dbReference>
<reference evidence="6" key="1">
    <citation type="submission" date="2016-10" db="EMBL/GenBank/DDBJ databases">
        <authorList>
            <person name="Varghese N."/>
            <person name="Submissions S."/>
        </authorList>
    </citation>
    <scope>NUCLEOTIDE SEQUENCE [LARGE SCALE GENOMIC DNA]</scope>
    <source>
        <strain evidence="6">Jip14</strain>
    </source>
</reference>